<feature type="region of interest" description="Disordered" evidence="2">
    <location>
        <begin position="157"/>
        <end position="190"/>
    </location>
</feature>
<protein>
    <submittedName>
        <fullName evidence="3">Uncharacterized protein</fullName>
    </submittedName>
</protein>
<dbReference type="EMBL" id="JWZX01003206">
    <property type="protein sequence ID" value="KOO23283.1"/>
    <property type="molecule type" value="Genomic_DNA"/>
</dbReference>
<comment type="caution">
    <text evidence="3">The sequence shown here is derived from an EMBL/GenBank/DDBJ whole genome shotgun (WGS) entry which is preliminary data.</text>
</comment>
<dbReference type="OrthoDB" id="10255963at2759"/>
<evidence type="ECO:0000313" key="3">
    <source>
        <dbReference type="EMBL" id="KOO23283.1"/>
    </source>
</evidence>
<dbReference type="Gene3D" id="2.60.120.460">
    <property type="entry name" value="YjbQ-like"/>
    <property type="match status" value="2"/>
</dbReference>
<gene>
    <name evidence="3" type="ORF">Ctob_011029</name>
</gene>
<proteinExistence type="inferred from homology"/>
<organism evidence="3 4">
    <name type="scientific">Chrysochromulina tobinii</name>
    <dbReference type="NCBI Taxonomy" id="1460289"/>
    <lineage>
        <taxon>Eukaryota</taxon>
        <taxon>Haptista</taxon>
        <taxon>Haptophyta</taxon>
        <taxon>Prymnesiophyceae</taxon>
        <taxon>Prymnesiales</taxon>
        <taxon>Chrysochromulinaceae</taxon>
        <taxon>Chrysochromulina</taxon>
    </lineage>
</organism>
<accession>A0A0M0JAN1</accession>
<dbReference type="InterPro" id="IPR001602">
    <property type="entry name" value="UPF0047_YjbQ-like"/>
</dbReference>
<evidence type="ECO:0000256" key="2">
    <source>
        <dbReference type="SAM" id="MobiDB-lite"/>
    </source>
</evidence>
<dbReference type="InterPro" id="IPR035917">
    <property type="entry name" value="YjbQ-like_sf"/>
</dbReference>
<reference evidence="4" key="1">
    <citation type="journal article" date="2015" name="PLoS Genet.">
        <title>Genome Sequence and Transcriptome Analyses of Chrysochromulina tobin: Metabolic Tools for Enhanced Algal Fitness in the Prominent Order Prymnesiales (Haptophyceae).</title>
        <authorList>
            <person name="Hovde B.T."/>
            <person name="Deodato C.R."/>
            <person name="Hunsperger H.M."/>
            <person name="Ryken S.A."/>
            <person name="Yost W."/>
            <person name="Jha R.K."/>
            <person name="Patterson J."/>
            <person name="Monnat R.J. Jr."/>
            <person name="Barlow S.B."/>
            <person name="Starkenburg S.R."/>
            <person name="Cattolico R.A."/>
        </authorList>
    </citation>
    <scope>NUCLEOTIDE SEQUENCE</scope>
    <source>
        <strain evidence="4">CCMP291</strain>
    </source>
</reference>
<dbReference type="PANTHER" id="PTHR30615:SF8">
    <property type="entry name" value="UPF0047 PROTEIN C4A8.02C"/>
    <property type="match status" value="1"/>
</dbReference>
<dbReference type="SUPFAM" id="SSF111038">
    <property type="entry name" value="YjbQ-like"/>
    <property type="match status" value="1"/>
</dbReference>
<sequence>MVEPLRINVERPLLGCVQKVLSYTPSKRGYHLITTHVVEVLGSQLTEMQHGMCNIFVQDMSCSLTVNQNSWRPGRGFDREDVLVAQRIFDLADVPSDPESFAKSLSIPVTSGKLALGPMQGLYLCEHGDFETPKTSTIIITAYGQLATLAASTLKPGSFNPKYRRPEEPGPPRTGPANSWPNWDLPFDRG</sequence>
<dbReference type="AlphaFoldDB" id="A0A0M0JAN1"/>
<name>A0A0M0JAN1_9EUKA</name>
<comment type="similarity">
    <text evidence="1">Belongs to the UPF0047 family.</text>
</comment>
<evidence type="ECO:0000256" key="1">
    <source>
        <dbReference type="ARBA" id="ARBA00005534"/>
    </source>
</evidence>
<evidence type="ECO:0000313" key="4">
    <source>
        <dbReference type="Proteomes" id="UP000037460"/>
    </source>
</evidence>
<dbReference type="Proteomes" id="UP000037460">
    <property type="component" value="Unassembled WGS sequence"/>
</dbReference>
<dbReference type="PANTHER" id="PTHR30615">
    <property type="entry name" value="UNCHARACTERIZED PROTEIN YJBQ-RELATED"/>
    <property type="match status" value="1"/>
</dbReference>
<keyword evidence="4" id="KW-1185">Reference proteome</keyword>